<dbReference type="PANTHER" id="PTHR18952">
    <property type="entry name" value="CARBONIC ANHYDRASE"/>
    <property type="match status" value="1"/>
</dbReference>
<dbReference type="InterPro" id="IPR001148">
    <property type="entry name" value="CA_dom"/>
</dbReference>
<sequence>MQFLLSLPLLISSEQAIRGVINLVSIKSLVLQLPSLLTIASGYPQEYRAMQLHFHWGSQRGPGSEHTVDGRRYDGEIHMVFYNPAYDSIKEAMKKPDGLAVLAAFLQVRAGPLRSLEHLQYFLLPDKKTTVAGFNIAGLLPANLDHYYRYSGSLTTPPCYQTVNWTVFNHTVRLSQTQVLLETTLQGDDHETLENNFRLPQPLHGRQVLASFQAAGGRRPFPFPGKEQGLGLGCPRPPATVQSQAWCWAGGDTRPERLCPGKNVSVGSWAMECLGRNRPHLSPDLPGPRRQVALRAPRCPGLTAGISTGPKGKC</sequence>
<comment type="function">
    <text evidence="4">Reversible hydration of carbon dioxide.</text>
</comment>
<comment type="cofactor">
    <cofactor evidence="4">
        <name>Zn(2+)</name>
        <dbReference type="ChEBI" id="CHEBI:29105"/>
    </cofactor>
</comment>
<reference evidence="6" key="1">
    <citation type="submission" date="2025-08" db="UniProtKB">
        <authorList>
            <consortium name="Ensembl"/>
        </authorList>
    </citation>
    <scope>IDENTIFICATION</scope>
</reference>
<dbReference type="GO" id="GO:0005886">
    <property type="term" value="C:plasma membrane"/>
    <property type="evidence" value="ECO:0007669"/>
    <property type="project" value="TreeGrafter"/>
</dbReference>
<dbReference type="SUPFAM" id="SSF51069">
    <property type="entry name" value="Carbonic anhydrase"/>
    <property type="match status" value="1"/>
</dbReference>
<keyword evidence="2 4" id="KW-0479">Metal-binding</keyword>
<dbReference type="SMART" id="SM01057">
    <property type="entry name" value="Carb_anhydrase"/>
    <property type="match status" value="1"/>
</dbReference>
<evidence type="ECO:0000259" key="5">
    <source>
        <dbReference type="PROSITE" id="PS51144"/>
    </source>
</evidence>
<comment type="similarity">
    <text evidence="1 4">Belongs to the alpha-carbonic anhydrase family.</text>
</comment>
<dbReference type="Gene3D" id="3.10.200.10">
    <property type="entry name" value="Alpha carbonic anhydrase"/>
    <property type="match status" value="1"/>
</dbReference>
<evidence type="ECO:0000313" key="6">
    <source>
        <dbReference type="Ensembl" id="ENSPCEP00000017043.1"/>
    </source>
</evidence>
<dbReference type="AlphaFoldDB" id="A0A8C8S835"/>
<protein>
    <recommendedName>
        <fullName evidence="4">Carbonic anhydrase</fullName>
        <ecNumber evidence="4">4.2.1.1</ecNumber>
    </recommendedName>
</protein>
<evidence type="ECO:0000256" key="2">
    <source>
        <dbReference type="ARBA" id="ARBA00022723"/>
    </source>
</evidence>
<keyword evidence="4" id="KW-0456">Lyase</keyword>
<organism evidence="6 7">
    <name type="scientific">Pelusios castaneus</name>
    <name type="common">West African mud turtle</name>
    <dbReference type="NCBI Taxonomy" id="367368"/>
    <lineage>
        <taxon>Eukaryota</taxon>
        <taxon>Metazoa</taxon>
        <taxon>Chordata</taxon>
        <taxon>Craniata</taxon>
        <taxon>Vertebrata</taxon>
        <taxon>Euteleostomi</taxon>
        <taxon>Archelosauria</taxon>
        <taxon>Testudinata</taxon>
        <taxon>Testudines</taxon>
        <taxon>Pleurodira</taxon>
        <taxon>Pelomedusidae</taxon>
        <taxon>Pelusios</taxon>
    </lineage>
</organism>
<dbReference type="PANTHER" id="PTHR18952:SF18">
    <property type="entry name" value="CARBONIC ANHYDRASE 9"/>
    <property type="match status" value="1"/>
</dbReference>
<dbReference type="InterPro" id="IPR018338">
    <property type="entry name" value="Carbonic_anhydrase_a-class_CS"/>
</dbReference>
<dbReference type="EC" id="4.2.1.1" evidence="4"/>
<evidence type="ECO:0000256" key="1">
    <source>
        <dbReference type="ARBA" id="ARBA00010718"/>
    </source>
</evidence>
<accession>A0A8C8S835</accession>
<evidence type="ECO:0000313" key="7">
    <source>
        <dbReference type="Proteomes" id="UP000694393"/>
    </source>
</evidence>
<feature type="domain" description="Alpha-carbonic anhydrase" evidence="5">
    <location>
        <begin position="1"/>
        <end position="212"/>
    </location>
</feature>
<dbReference type="Ensembl" id="ENSPCET00000017642.1">
    <property type="protein sequence ID" value="ENSPCEP00000017043.1"/>
    <property type="gene ID" value="ENSPCEG00000013395.1"/>
</dbReference>
<proteinExistence type="inferred from homology"/>
<name>A0A8C8S835_9SAUR</name>
<evidence type="ECO:0000256" key="4">
    <source>
        <dbReference type="RuleBase" id="RU367011"/>
    </source>
</evidence>
<dbReference type="GO" id="GO:0008270">
    <property type="term" value="F:zinc ion binding"/>
    <property type="evidence" value="ECO:0007669"/>
    <property type="project" value="UniProtKB-UniRule"/>
</dbReference>
<dbReference type="Pfam" id="PF00194">
    <property type="entry name" value="Carb_anhydrase"/>
    <property type="match status" value="1"/>
</dbReference>
<keyword evidence="3 4" id="KW-0862">Zinc</keyword>
<dbReference type="Proteomes" id="UP000694393">
    <property type="component" value="Unplaced"/>
</dbReference>
<dbReference type="GO" id="GO:0004089">
    <property type="term" value="F:carbonate dehydratase activity"/>
    <property type="evidence" value="ECO:0007669"/>
    <property type="project" value="UniProtKB-UniRule"/>
</dbReference>
<comment type="catalytic activity">
    <reaction evidence="4">
        <text>hydrogencarbonate + H(+) = CO2 + H2O</text>
        <dbReference type="Rhea" id="RHEA:10748"/>
        <dbReference type="ChEBI" id="CHEBI:15377"/>
        <dbReference type="ChEBI" id="CHEBI:15378"/>
        <dbReference type="ChEBI" id="CHEBI:16526"/>
        <dbReference type="ChEBI" id="CHEBI:17544"/>
        <dbReference type="EC" id="4.2.1.1"/>
    </reaction>
</comment>
<reference evidence="6" key="2">
    <citation type="submission" date="2025-09" db="UniProtKB">
        <authorList>
            <consortium name="Ensembl"/>
        </authorList>
    </citation>
    <scope>IDENTIFICATION</scope>
</reference>
<keyword evidence="7" id="KW-1185">Reference proteome</keyword>
<dbReference type="InterPro" id="IPR023561">
    <property type="entry name" value="Carbonic_anhydrase_a-class"/>
</dbReference>
<evidence type="ECO:0000256" key="3">
    <source>
        <dbReference type="ARBA" id="ARBA00022833"/>
    </source>
</evidence>
<dbReference type="PROSITE" id="PS51144">
    <property type="entry name" value="ALPHA_CA_2"/>
    <property type="match status" value="1"/>
</dbReference>
<dbReference type="PROSITE" id="PS00162">
    <property type="entry name" value="ALPHA_CA_1"/>
    <property type="match status" value="1"/>
</dbReference>
<dbReference type="InterPro" id="IPR036398">
    <property type="entry name" value="CA_dom_sf"/>
</dbReference>